<protein>
    <recommendedName>
        <fullName evidence="3">NADAR domain-containing protein</fullName>
    </recommendedName>
</protein>
<evidence type="ECO:0000256" key="1">
    <source>
        <dbReference type="ARBA" id="ARBA00000022"/>
    </source>
</evidence>
<evidence type="ECO:0000256" key="2">
    <source>
        <dbReference type="ARBA" id="ARBA00000751"/>
    </source>
</evidence>
<comment type="catalytic activity">
    <reaction evidence="1">
        <text>5-amino-6-(5-phospho-D-ribosylamino)uracil + H2O = 5,6-diaminouracil + D-ribose 5-phosphate</text>
        <dbReference type="Rhea" id="RHEA:55020"/>
        <dbReference type="ChEBI" id="CHEBI:15377"/>
        <dbReference type="ChEBI" id="CHEBI:46252"/>
        <dbReference type="ChEBI" id="CHEBI:58453"/>
        <dbReference type="ChEBI" id="CHEBI:78346"/>
    </reaction>
</comment>
<feature type="domain" description="NADAR" evidence="3">
    <location>
        <begin position="23"/>
        <end position="181"/>
    </location>
</feature>
<dbReference type="NCBIfam" id="TIGR02464">
    <property type="entry name" value="ribofla_fusion"/>
    <property type="match status" value="1"/>
</dbReference>
<reference evidence="4 5" key="1">
    <citation type="submission" date="2016-08" db="EMBL/GenBank/DDBJ databases">
        <authorList>
            <person name="Seilhamer J.J."/>
        </authorList>
    </citation>
    <scope>NUCLEOTIDE SEQUENCE [LARGE SCALE GENOMIC DNA]</scope>
    <source>
        <strain evidence="4 5">CCBAU 10071</strain>
    </source>
</reference>
<dbReference type="Pfam" id="PF08719">
    <property type="entry name" value="NADAR"/>
    <property type="match status" value="1"/>
</dbReference>
<dbReference type="CDD" id="cd15457">
    <property type="entry name" value="NADAR"/>
    <property type="match status" value="1"/>
</dbReference>
<dbReference type="RefSeq" id="WP_036026370.1">
    <property type="nucleotide sequence ID" value="NZ_CP104173.1"/>
</dbReference>
<accession>A0A1C3WMC7</accession>
<dbReference type="InterPro" id="IPR012816">
    <property type="entry name" value="NADAR"/>
</dbReference>
<dbReference type="EMBL" id="FMAE01000006">
    <property type="protein sequence ID" value="SCB41120.1"/>
    <property type="molecule type" value="Genomic_DNA"/>
</dbReference>
<dbReference type="Proteomes" id="UP000183174">
    <property type="component" value="Unassembled WGS sequence"/>
</dbReference>
<dbReference type="Gene3D" id="1.10.357.40">
    <property type="entry name" value="YbiA-like"/>
    <property type="match status" value="1"/>
</dbReference>
<evidence type="ECO:0000313" key="4">
    <source>
        <dbReference type="EMBL" id="SCB41120.1"/>
    </source>
</evidence>
<dbReference type="InterPro" id="IPR037238">
    <property type="entry name" value="YbiA-like_sf"/>
</dbReference>
<gene>
    <name evidence="4" type="ORF">GA0061099_1006468</name>
</gene>
<proteinExistence type="predicted"/>
<sequence length="187" mass="20605">MQIDGVDALRNAISSGWAPEFVFFWGHTPKDHRIGKHVLSQWWPATFVIDGQTYSTAEHYMMAQKAELFGDQDTLAAILSAPGPSEAKKLGRRVKGFDEERWIVHRFDVAVRGNLAKFGQNPELGDWLLATRDAVLVEASPVDSVWGIGVAADDKRASDPHNWPGLNLLGFALMKARHSLKSGSSAP</sequence>
<evidence type="ECO:0000259" key="3">
    <source>
        <dbReference type="Pfam" id="PF08719"/>
    </source>
</evidence>
<dbReference type="AlphaFoldDB" id="A0A1C3WMC7"/>
<comment type="catalytic activity">
    <reaction evidence="2">
        <text>2,5-diamino-6-hydroxy-4-(5-phosphoribosylamino)-pyrimidine + H2O = 2,5,6-triamino-4-hydroxypyrimidine + D-ribose 5-phosphate</text>
        <dbReference type="Rhea" id="RHEA:23436"/>
        <dbReference type="ChEBI" id="CHEBI:15377"/>
        <dbReference type="ChEBI" id="CHEBI:58614"/>
        <dbReference type="ChEBI" id="CHEBI:78346"/>
        <dbReference type="ChEBI" id="CHEBI:137796"/>
    </reaction>
</comment>
<evidence type="ECO:0000313" key="5">
    <source>
        <dbReference type="Proteomes" id="UP000183174"/>
    </source>
</evidence>
<organism evidence="4 5">
    <name type="scientific">Bradyrhizobium yuanmingense</name>
    <dbReference type="NCBI Taxonomy" id="108015"/>
    <lineage>
        <taxon>Bacteria</taxon>
        <taxon>Pseudomonadati</taxon>
        <taxon>Pseudomonadota</taxon>
        <taxon>Alphaproteobacteria</taxon>
        <taxon>Hyphomicrobiales</taxon>
        <taxon>Nitrobacteraceae</taxon>
        <taxon>Bradyrhizobium</taxon>
    </lineage>
</organism>
<dbReference type="GeneID" id="93174156"/>
<name>A0A1C3WMC7_9BRAD</name>
<dbReference type="SUPFAM" id="SSF143990">
    <property type="entry name" value="YbiA-like"/>
    <property type="match status" value="1"/>
</dbReference>